<evidence type="ECO:0000313" key="2">
    <source>
        <dbReference type="EMBL" id="OXM59906.1"/>
    </source>
</evidence>
<sequence length="332" mass="36092">MRLFRTVLAVLAAATLVAAPADAGQPRPPSDPAGALLAAFDDHAIVAKSSPDVGTFLFDLVRDPRVPGKVNDIVVECGNSRLQPLLDAYIDGGDVPDVNRVWRDTTQPSCGFSTFYEQLFALVRQVNTTVPAARKIRVLAGDPPIDWSAVHAPADLEPFLDRDASIVSVVKTQVLQKHRKALMLFGLGHLTHDGGSGAVAQLEREYPGAAYVVADHRGFASDNTRLEQRLGSWPALVPLKGSWLGTLDTAYFPTNRDYPPGTRGYPGVDAYLYEGPAGLLLREPLSARAVLDQDYLAELRRRATAVDAPPDSIEWPETFFERERTSGVLLRG</sequence>
<protein>
    <submittedName>
        <fullName evidence="2">Uncharacterized protein</fullName>
    </submittedName>
</protein>
<dbReference type="Proteomes" id="UP000215199">
    <property type="component" value="Unassembled WGS sequence"/>
</dbReference>
<evidence type="ECO:0000313" key="3">
    <source>
        <dbReference type="Proteomes" id="UP000215199"/>
    </source>
</evidence>
<dbReference type="EMBL" id="NMUL01000068">
    <property type="protein sequence ID" value="OXM59906.1"/>
    <property type="molecule type" value="Genomic_DNA"/>
</dbReference>
<gene>
    <name evidence="2" type="ORF">CF165_45015</name>
</gene>
<feature type="signal peptide" evidence="1">
    <location>
        <begin position="1"/>
        <end position="23"/>
    </location>
</feature>
<name>A0A229SM38_9PSEU</name>
<proteinExistence type="predicted"/>
<evidence type="ECO:0000256" key="1">
    <source>
        <dbReference type="SAM" id="SignalP"/>
    </source>
</evidence>
<dbReference type="RefSeq" id="WP_093953731.1">
    <property type="nucleotide sequence ID" value="NZ_NMUL01000068.1"/>
</dbReference>
<organism evidence="2 3">
    <name type="scientific">Amycolatopsis vastitatis</name>
    <dbReference type="NCBI Taxonomy" id="1905142"/>
    <lineage>
        <taxon>Bacteria</taxon>
        <taxon>Bacillati</taxon>
        <taxon>Actinomycetota</taxon>
        <taxon>Actinomycetes</taxon>
        <taxon>Pseudonocardiales</taxon>
        <taxon>Pseudonocardiaceae</taxon>
        <taxon>Amycolatopsis</taxon>
    </lineage>
</organism>
<accession>A0A229SM38</accession>
<comment type="caution">
    <text evidence="2">The sequence shown here is derived from an EMBL/GenBank/DDBJ whole genome shotgun (WGS) entry which is preliminary data.</text>
</comment>
<keyword evidence="3" id="KW-1185">Reference proteome</keyword>
<keyword evidence="1" id="KW-0732">Signal</keyword>
<reference evidence="3" key="1">
    <citation type="submission" date="2017-07" db="EMBL/GenBank/DDBJ databases">
        <title>Comparative genome mining reveals phylogenetic distribution patterns of secondary metabolites in Amycolatopsis.</title>
        <authorList>
            <person name="Adamek M."/>
            <person name="Alanjary M."/>
            <person name="Sales-Ortells H."/>
            <person name="Goodfellow M."/>
            <person name="Bull A.T."/>
            <person name="Kalinowski J."/>
            <person name="Ziemert N."/>
        </authorList>
    </citation>
    <scope>NUCLEOTIDE SEQUENCE [LARGE SCALE GENOMIC DNA]</scope>
    <source>
        <strain evidence="3">H5</strain>
    </source>
</reference>
<dbReference type="OrthoDB" id="345880at2"/>
<dbReference type="AlphaFoldDB" id="A0A229SM38"/>
<feature type="chain" id="PRO_5013121936" evidence="1">
    <location>
        <begin position="24"/>
        <end position="332"/>
    </location>
</feature>